<proteinExistence type="predicted"/>
<evidence type="ECO:0000259" key="1">
    <source>
        <dbReference type="PROSITE" id="PS50846"/>
    </source>
</evidence>
<dbReference type="InterPro" id="IPR006121">
    <property type="entry name" value="HMA_dom"/>
</dbReference>
<reference evidence="2" key="1">
    <citation type="journal article" date="2013" name="Environ. Microbiol.">
        <title>Microbiota from the distal guts of lean and obese adolescents exhibit partial functional redundancy besides clear differences in community structure.</title>
        <authorList>
            <person name="Ferrer M."/>
            <person name="Ruiz A."/>
            <person name="Lanza F."/>
            <person name="Haange S.B."/>
            <person name="Oberbach A."/>
            <person name="Till H."/>
            <person name="Bargiela R."/>
            <person name="Campoy C."/>
            <person name="Segura M.T."/>
            <person name="Richter M."/>
            <person name="von Bergen M."/>
            <person name="Seifert J."/>
            <person name="Suarez A."/>
        </authorList>
    </citation>
    <scope>NUCLEOTIDE SEQUENCE</scope>
</reference>
<dbReference type="AlphaFoldDB" id="K1T3G2"/>
<sequence length="113" mass="12248">MKRIMILCAALLLCAGLSEASGAVKKEKKEKAIVTTVFVTDVDCAHCVDKILNNVPTLGRGIKDVQVDLQTKEVTVVYDASKNDERTIVEGLASLKVKAEPKVQEAPAQPSRR</sequence>
<dbReference type="PROSITE" id="PS50846">
    <property type="entry name" value="HMA_2"/>
    <property type="match status" value="1"/>
</dbReference>
<accession>K1T3G2</accession>
<dbReference type="CDD" id="cd00371">
    <property type="entry name" value="HMA"/>
    <property type="match status" value="1"/>
</dbReference>
<gene>
    <name evidence="2" type="ORF">LEA_12022</name>
</gene>
<dbReference type="SUPFAM" id="SSF55008">
    <property type="entry name" value="HMA, heavy metal-associated domain"/>
    <property type="match status" value="1"/>
</dbReference>
<comment type="caution">
    <text evidence="2">The sequence shown here is derived from an EMBL/GenBank/DDBJ whole genome shotgun (WGS) entry which is preliminary data.</text>
</comment>
<protein>
    <submittedName>
        <fullName evidence="2">Exported heavy-metal binding protein</fullName>
    </submittedName>
</protein>
<evidence type="ECO:0000313" key="2">
    <source>
        <dbReference type="EMBL" id="EKC62094.1"/>
    </source>
</evidence>
<dbReference type="GO" id="GO:0046872">
    <property type="term" value="F:metal ion binding"/>
    <property type="evidence" value="ECO:0007669"/>
    <property type="project" value="InterPro"/>
</dbReference>
<dbReference type="Gene3D" id="3.30.70.100">
    <property type="match status" value="1"/>
</dbReference>
<feature type="domain" description="HMA" evidence="1">
    <location>
        <begin position="33"/>
        <end position="100"/>
    </location>
</feature>
<organism evidence="2">
    <name type="scientific">human gut metagenome</name>
    <dbReference type="NCBI Taxonomy" id="408170"/>
    <lineage>
        <taxon>unclassified sequences</taxon>
        <taxon>metagenomes</taxon>
        <taxon>organismal metagenomes</taxon>
    </lineage>
</organism>
<dbReference type="EMBL" id="AJWY01008122">
    <property type="protein sequence ID" value="EKC62094.1"/>
    <property type="molecule type" value="Genomic_DNA"/>
</dbReference>
<dbReference type="Pfam" id="PF00403">
    <property type="entry name" value="HMA"/>
    <property type="match status" value="1"/>
</dbReference>
<name>K1T3G2_9ZZZZ</name>
<dbReference type="InterPro" id="IPR036163">
    <property type="entry name" value="HMA_dom_sf"/>
</dbReference>